<sequence>MNWLWWIFVFFMVGGFSWVADTGRSALRTRHERRVERIKLLEGGRLALEESHRPPEPVCGCTHHLAKHDKQGKCHENVEVATAWDENKKPKRYELAQCNCQQYVGPQPLSRIYADEITDLDQLLLDARIRDAELRPGGPEAPKASEKAETPETSEIPEMLKKKPEQPKAPGDKGKDPDQD</sequence>
<keyword evidence="4" id="KW-1185">Reference proteome</keyword>
<feature type="region of interest" description="Disordered" evidence="1">
    <location>
        <begin position="133"/>
        <end position="180"/>
    </location>
</feature>
<name>A0ABQ2E4I8_9ACTN</name>
<feature type="compositionally biased region" description="Basic and acidic residues" evidence="1">
    <location>
        <begin position="158"/>
        <end position="180"/>
    </location>
</feature>
<evidence type="ECO:0000256" key="2">
    <source>
        <dbReference type="SAM" id="Phobius"/>
    </source>
</evidence>
<keyword evidence="2" id="KW-0472">Membrane</keyword>
<evidence type="ECO:0000256" key="1">
    <source>
        <dbReference type="SAM" id="MobiDB-lite"/>
    </source>
</evidence>
<evidence type="ECO:0000313" key="4">
    <source>
        <dbReference type="Proteomes" id="UP000660265"/>
    </source>
</evidence>
<evidence type="ECO:0000313" key="3">
    <source>
        <dbReference type="EMBL" id="GGJ93641.1"/>
    </source>
</evidence>
<keyword evidence="2" id="KW-0812">Transmembrane</keyword>
<organism evidence="3 4">
    <name type="scientific">Streptomyces camponoticapitis</name>
    <dbReference type="NCBI Taxonomy" id="1616125"/>
    <lineage>
        <taxon>Bacteria</taxon>
        <taxon>Bacillati</taxon>
        <taxon>Actinomycetota</taxon>
        <taxon>Actinomycetes</taxon>
        <taxon>Kitasatosporales</taxon>
        <taxon>Streptomycetaceae</taxon>
        <taxon>Streptomyces</taxon>
    </lineage>
</organism>
<reference evidence="4" key="1">
    <citation type="journal article" date="2019" name="Int. J. Syst. Evol. Microbiol.">
        <title>The Global Catalogue of Microorganisms (GCM) 10K type strain sequencing project: providing services to taxonomists for standard genome sequencing and annotation.</title>
        <authorList>
            <consortium name="The Broad Institute Genomics Platform"/>
            <consortium name="The Broad Institute Genome Sequencing Center for Infectious Disease"/>
            <person name="Wu L."/>
            <person name="Ma J."/>
        </authorList>
    </citation>
    <scope>NUCLEOTIDE SEQUENCE [LARGE SCALE GENOMIC DNA]</scope>
    <source>
        <strain evidence="4">CGMCC 4.7275</strain>
    </source>
</reference>
<accession>A0ABQ2E4I8</accession>
<feature type="transmembrane region" description="Helical" evidence="2">
    <location>
        <begin position="6"/>
        <end position="27"/>
    </location>
</feature>
<comment type="caution">
    <text evidence="3">The sequence shown here is derived from an EMBL/GenBank/DDBJ whole genome shotgun (WGS) entry which is preliminary data.</text>
</comment>
<proteinExistence type="predicted"/>
<dbReference type="EMBL" id="BMMV01000007">
    <property type="protein sequence ID" value="GGJ93641.1"/>
    <property type="molecule type" value="Genomic_DNA"/>
</dbReference>
<protein>
    <submittedName>
        <fullName evidence="3">Uncharacterized protein</fullName>
    </submittedName>
</protein>
<gene>
    <name evidence="3" type="ORF">GCM10011583_26420</name>
</gene>
<keyword evidence="2" id="KW-1133">Transmembrane helix</keyword>
<dbReference type="Proteomes" id="UP000660265">
    <property type="component" value="Unassembled WGS sequence"/>
</dbReference>